<evidence type="ECO:0000256" key="11">
    <source>
        <dbReference type="ARBA" id="ARBA00022726"/>
    </source>
</evidence>
<dbReference type="Pfam" id="PF00156">
    <property type="entry name" value="Pribosyltran"/>
    <property type="match status" value="1"/>
</dbReference>
<dbReference type="InterPro" id="IPR002048">
    <property type="entry name" value="EF_hand_dom"/>
</dbReference>
<comment type="catalytic activity">
    <reaction evidence="1">
        <text>AMP + diphosphate = 5-phospho-alpha-D-ribose 1-diphosphate + adenine</text>
        <dbReference type="Rhea" id="RHEA:16609"/>
        <dbReference type="ChEBI" id="CHEBI:16708"/>
        <dbReference type="ChEBI" id="CHEBI:33019"/>
        <dbReference type="ChEBI" id="CHEBI:58017"/>
        <dbReference type="ChEBI" id="CHEBI:456215"/>
        <dbReference type="EC" id="2.4.2.7"/>
    </reaction>
</comment>
<keyword evidence="8" id="KW-0963">Cytoplasm</keyword>
<dbReference type="NCBIfam" id="NF002636">
    <property type="entry name" value="PRK02304.1-5"/>
    <property type="match status" value="1"/>
</dbReference>
<dbReference type="EMBL" id="BEYU01000044">
    <property type="protein sequence ID" value="GBG28560.1"/>
    <property type="molecule type" value="Genomic_DNA"/>
</dbReference>
<dbReference type="SUPFAM" id="SSF53271">
    <property type="entry name" value="PRTase-like"/>
    <property type="match status" value="1"/>
</dbReference>
<protein>
    <recommendedName>
        <fullName evidence="7">adenine phosphoribosyltransferase</fullName>
        <ecNumber evidence="7">2.4.2.7</ecNumber>
    </recommendedName>
</protein>
<dbReference type="PANTHER" id="PTHR11776:SF7">
    <property type="entry name" value="PHOSPHORIBOSYLTRANSFERASE DOMAIN-CONTAINING PROTEIN"/>
    <property type="match status" value="1"/>
</dbReference>
<keyword evidence="9 14" id="KW-0328">Glycosyltransferase</keyword>
<dbReference type="GO" id="GO:0003999">
    <property type="term" value="F:adenine phosphoribosyltransferase activity"/>
    <property type="evidence" value="ECO:0007669"/>
    <property type="project" value="UniProtKB-EC"/>
</dbReference>
<keyword evidence="15" id="KW-1185">Reference proteome</keyword>
<dbReference type="CDD" id="cd06223">
    <property type="entry name" value="PRTases_typeI"/>
    <property type="match status" value="1"/>
</dbReference>
<evidence type="ECO:0000256" key="10">
    <source>
        <dbReference type="ARBA" id="ARBA00022679"/>
    </source>
</evidence>
<organism evidence="14 15">
    <name type="scientific">Hondaea fermentalgiana</name>
    <dbReference type="NCBI Taxonomy" id="2315210"/>
    <lineage>
        <taxon>Eukaryota</taxon>
        <taxon>Sar</taxon>
        <taxon>Stramenopiles</taxon>
        <taxon>Bigyra</taxon>
        <taxon>Labyrinthulomycetes</taxon>
        <taxon>Thraustochytrida</taxon>
        <taxon>Thraustochytriidae</taxon>
        <taxon>Hondaea</taxon>
    </lineage>
</organism>
<keyword evidence="11" id="KW-0660">Purine salvage</keyword>
<dbReference type="GO" id="GO:0006166">
    <property type="term" value="P:purine ribonucleoside salvage"/>
    <property type="evidence" value="ECO:0007669"/>
    <property type="project" value="UniProtKB-KW"/>
</dbReference>
<dbReference type="PROSITE" id="PS50222">
    <property type="entry name" value="EF_HAND_2"/>
    <property type="match status" value="1"/>
</dbReference>
<dbReference type="Gene3D" id="3.40.50.2020">
    <property type="match status" value="1"/>
</dbReference>
<evidence type="ECO:0000256" key="7">
    <source>
        <dbReference type="ARBA" id="ARBA00011893"/>
    </source>
</evidence>
<comment type="function">
    <text evidence="2">Catalyzes a salvage reaction resulting in the formation of AMP, that is energically less costly than de novo synthesis.</text>
</comment>
<evidence type="ECO:0000256" key="4">
    <source>
        <dbReference type="ARBA" id="ARBA00004659"/>
    </source>
</evidence>
<comment type="pathway">
    <text evidence="4">Purine metabolism; AMP biosynthesis via salvage pathway; AMP from adenine: step 1/1.</text>
</comment>
<comment type="similarity">
    <text evidence="5">Belongs to the purine/pyrimidine phosphoribosyltransferase family.</text>
</comment>
<dbReference type="InterPro" id="IPR029057">
    <property type="entry name" value="PRTase-like"/>
</dbReference>
<comment type="subunit">
    <text evidence="6">Homodimer.</text>
</comment>
<dbReference type="InterPro" id="IPR050120">
    <property type="entry name" value="Adenine_PRTase"/>
</dbReference>
<comment type="subcellular location">
    <subcellularLocation>
        <location evidence="3">Cytoplasm</location>
    </subcellularLocation>
</comment>
<reference evidence="14 15" key="1">
    <citation type="submission" date="2017-12" db="EMBL/GenBank/DDBJ databases">
        <title>Sequencing, de novo assembly and annotation of complete genome of a new Thraustochytrid species, strain FCC1311.</title>
        <authorList>
            <person name="Sedici K."/>
            <person name="Godart F."/>
            <person name="Aiese Cigliano R."/>
            <person name="Sanseverino W."/>
            <person name="Barakat M."/>
            <person name="Ortet P."/>
            <person name="Marechal E."/>
            <person name="Cagnac O."/>
            <person name="Amato A."/>
        </authorList>
    </citation>
    <scope>NUCLEOTIDE SEQUENCE [LARGE SCALE GENOMIC DNA]</scope>
</reference>
<evidence type="ECO:0000256" key="3">
    <source>
        <dbReference type="ARBA" id="ARBA00004496"/>
    </source>
</evidence>
<dbReference type="InterPro" id="IPR000836">
    <property type="entry name" value="PRTase_dom"/>
</dbReference>
<dbReference type="FunFam" id="3.40.50.2020:FF:000004">
    <property type="entry name" value="Adenine phosphoribosyltransferase"/>
    <property type="match status" value="1"/>
</dbReference>
<dbReference type="PANTHER" id="PTHR11776">
    <property type="entry name" value="ADENINE PHOSPHORIBOSYLTRANSFERASE"/>
    <property type="match status" value="1"/>
</dbReference>
<proteinExistence type="inferred from homology"/>
<comment type="caution">
    <text evidence="14">The sequence shown here is derived from an EMBL/GenBank/DDBJ whole genome shotgun (WGS) entry which is preliminary data.</text>
</comment>
<dbReference type="GO" id="GO:0005509">
    <property type="term" value="F:calcium ion binding"/>
    <property type="evidence" value="ECO:0007669"/>
    <property type="project" value="InterPro"/>
</dbReference>
<accession>A0A2R5GC57</accession>
<dbReference type="InParanoid" id="A0A2R5GC57"/>
<evidence type="ECO:0000256" key="1">
    <source>
        <dbReference type="ARBA" id="ARBA00000868"/>
    </source>
</evidence>
<evidence type="ECO:0000256" key="9">
    <source>
        <dbReference type="ARBA" id="ARBA00022676"/>
    </source>
</evidence>
<evidence type="ECO:0000256" key="2">
    <source>
        <dbReference type="ARBA" id="ARBA00003968"/>
    </source>
</evidence>
<sequence>MTQDQFAAMLRDLRVSLPAVQPSRPVTAPLDPQAQFEAGMLFEQYDADKSGRISKEAFQRIFHDHLARNGMTEHLAENYGAPSLPRARTVRFADGTSYASDSKPVSRPPSASSMPSSPLPQLSALPAEYGDSATALLRRDFLHLQTLLEATLAPRIEAEVHMLEQIHLAKREIRQRASKIEAATRAEAESMIERLNEKAETRCGELERVANKHRKVLEKVSQFQYLAAGPRPRDALRMDPFASSHYSSAMSIGLAGPAELDSSEDPSLASFRRQRERAQASFRDQERFPHPVVMRDFVNLFQEFQNAAQKIIDAPYADVAGVATHRAEGAASDDTSAERDSLEHVRRILDDKASLPNEMADKKLMAEETAKLRDQLRLKDQMIFTLVQEREGFEQQKLEFLKELSEARLQEARQRVAAVTPYFAFKGIERFYDIGGFLKHPEVFEEVITLFADHLRDLEFDSICGLDARGFILGPPVALRLNKPFFMVRKEGKLPNSITGEKYGKEYESGQDRLCVPVDAVKPGQRVVVIDDLVATGGTALAALELVKRLGGVCTELACVIEIKALGARRLLEEKGFGDTNILSIVEEDLLTLAGEPAANK</sequence>
<feature type="compositionally biased region" description="Low complexity" evidence="12">
    <location>
        <begin position="108"/>
        <end position="123"/>
    </location>
</feature>
<feature type="region of interest" description="Disordered" evidence="12">
    <location>
        <begin position="96"/>
        <end position="123"/>
    </location>
</feature>
<gene>
    <name evidence="14" type="ORF">FCC1311_047822</name>
</gene>
<feature type="domain" description="EF-hand" evidence="13">
    <location>
        <begin position="33"/>
        <end position="68"/>
    </location>
</feature>
<evidence type="ECO:0000313" key="15">
    <source>
        <dbReference type="Proteomes" id="UP000241890"/>
    </source>
</evidence>
<keyword evidence="10 14" id="KW-0808">Transferase</keyword>
<dbReference type="Proteomes" id="UP000241890">
    <property type="component" value="Unassembled WGS sequence"/>
</dbReference>
<evidence type="ECO:0000256" key="12">
    <source>
        <dbReference type="SAM" id="MobiDB-lite"/>
    </source>
</evidence>
<dbReference type="AlphaFoldDB" id="A0A2R5GC57"/>
<evidence type="ECO:0000256" key="8">
    <source>
        <dbReference type="ARBA" id="ARBA00022490"/>
    </source>
</evidence>
<evidence type="ECO:0000256" key="6">
    <source>
        <dbReference type="ARBA" id="ARBA00011738"/>
    </source>
</evidence>
<evidence type="ECO:0000259" key="13">
    <source>
        <dbReference type="PROSITE" id="PS50222"/>
    </source>
</evidence>
<dbReference type="GO" id="GO:0005737">
    <property type="term" value="C:cytoplasm"/>
    <property type="evidence" value="ECO:0007669"/>
    <property type="project" value="UniProtKB-SubCell"/>
</dbReference>
<evidence type="ECO:0000256" key="5">
    <source>
        <dbReference type="ARBA" id="ARBA00008391"/>
    </source>
</evidence>
<evidence type="ECO:0000313" key="14">
    <source>
        <dbReference type="EMBL" id="GBG28560.1"/>
    </source>
</evidence>
<name>A0A2R5GC57_9STRA</name>
<dbReference type="EC" id="2.4.2.7" evidence="7"/>
<dbReference type="OrthoDB" id="363185at2759"/>